<accession>A0A5B8CJK0</accession>
<dbReference type="InterPro" id="IPR006498">
    <property type="entry name" value="Tail_tube"/>
</dbReference>
<dbReference type="AlphaFoldDB" id="A0A5B8CJK0"/>
<evidence type="ECO:0000313" key="1">
    <source>
        <dbReference type="EMBL" id="QDC38396.1"/>
    </source>
</evidence>
<protein>
    <submittedName>
        <fullName evidence="1">Phage major tail tube protein</fullName>
    </submittedName>
</protein>
<sequence length="171" mass="18881">MGLPSILKNMMLFNEGQNYMGEVKTVTLPPLTRKIEEWRGGGMPGAVGIDMGMDGLLEMGSSFPGPMRDILRQFGVLQVNGVYLRWVGFHQKDDTGATDSVEVVARGRHTEIDMGDQEVGEVGEFSVTTTLAYFKLVWNGRTEIEYDPLNAVFIVNGTDLLAEQRSALGMF</sequence>
<proteinExistence type="predicted"/>
<dbReference type="Proteomes" id="UP000311469">
    <property type="component" value="Chromosome cSF1"/>
</dbReference>
<evidence type="ECO:0000313" key="2">
    <source>
        <dbReference type="Proteomes" id="UP000311469"/>
    </source>
</evidence>
<dbReference type="RefSeq" id="WP_137710116.1">
    <property type="nucleotide sequence ID" value="NZ_CP041016.1"/>
</dbReference>
<dbReference type="NCBIfam" id="TIGR01611">
    <property type="entry name" value="tail_tube"/>
    <property type="match status" value="1"/>
</dbReference>
<name>A0A5B8CJK0_SPHSA</name>
<reference evidence="1 2" key="1">
    <citation type="submission" date="2019-06" db="EMBL/GenBank/DDBJ databases">
        <title>Genome organization and adaptive potential of archetypical organophosphate degarding Sphingobium fuliginis ATCC 27551.</title>
        <authorList>
            <person name="Sarwar A."/>
            <person name="Parthasarathy S."/>
            <person name="Singh C."/>
            <person name="Siddavattam D."/>
        </authorList>
    </citation>
    <scope>NUCLEOTIDE SEQUENCE [LARGE SCALE GENOMIC DNA]</scope>
    <source>
        <strain evidence="1 2">ATCC 27551</strain>
    </source>
</reference>
<gene>
    <name evidence="1" type="ORF">FIL70_15290</name>
</gene>
<organism evidence="1 2">
    <name type="scientific">Sphingobium fuliginis ATCC 27551</name>
    <dbReference type="NCBI Taxonomy" id="1208342"/>
    <lineage>
        <taxon>Bacteria</taxon>
        <taxon>Pseudomonadati</taxon>
        <taxon>Pseudomonadota</taxon>
        <taxon>Alphaproteobacteria</taxon>
        <taxon>Sphingomonadales</taxon>
        <taxon>Sphingomonadaceae</taxon>
        <taxon>Sphingobium</taxon>
    </lineage>
</organism>
<dbReference type="KEGG" id="sufl:FIL70_15290"/>
<dbReference type="EMBL" id="CP041016">
    <property type="protein sequence ID" value="QDC38396.1"/>
    <property type="molecule type" value="Genomic_DNA"/>
</dbReference>
<dbReference type="Pfam" id="PF04985">
    <property type="entry name" value="Phage_tube"/>
    <property type="match status" value="1"/>
</dbReference>